<keyword evidence="3" id="KW-1185">Reference proteome</keyword>
<dbReference type="EMBL" id="HG994370">
    <property type="protein sequence ID" value="CAF2058554.1"/>
    <property type="molecule type" value="Genomic_DNA"/>
</dbReference>
<protein>
    <submittedName>
        <fullName evidence="1">(rape) hypothetical protein</fullName>
    </submittedName>
    <submittedName>
        <fullName evidence="2">BnaC06g42580D protein</fullName>
    </submittedName>
</protein>
<reference evidence="1" key="3">
    <citation type="submission" date="2021-01" db="EMBL/GenBank/DDBJ databases">
        <authorList>
            <consortium name="Genoscope - CEA"/>
            <person name="William W."/>
        </authorList>
    </citation>
    <scope>NUCLEOTIDE SEQUENCE</scope>
</reference>
<gene>
    <name evidence="2" type="primary">BnaC06g42580D</name>
    <name evidence="1" type="ORF">DARMORV10_C06P21690.1</name>
    <name evidence="2" type="ORF">GSBRNA2T00025630001</name>
</gene>
<dbReference type="Proteomes" id="UP000028999">
    <property type="component" value="Unassembled WGS sequence"/>
</dbReference>
<evidence type="ECO:0000313" key="2">
    <source>
        <dbReference type="EMBL" id="CDY59160.1"/>
    </source>
</evidence>
<dbReference type="STRING" id="3708.A0A078J7J4"/>
<proteinExistence type="predicted"/>
<dbReference type="Gramene" id="CDY59160">
    <property type="protein sequence ID" value="CDY59160"/>
    <property type="gene ID" value="GSBRNA2T00025630001"/>
</dbReference>
<organism evidence="2 3">
    <name type="scientific">Brassica napus</name>
    <name type="common">Rape</name>
    <dbReference type="NCBI Taxonomy" id="3708"/>
    <lineage>
        <taxon>Eukaryota</taxon>
        <taxon>Viridiplantae</taxon>
        <taxon>Streptophyta</taxon>
        <taxon>Embryophyta</taxon>
        <taxon>Tracheophyta</taxon>
        <taxon>Spermatophyta</taxon>
        <taxon>Magnoliopsida</taxon>
        <taxon>eudicotyledons</taxon>
        <taxon>Gunneridae</taxon>
        <taxon>Pentapetalae</taxon>
        <taxon>rosids</taxon>
        <taxon>malvids</taxon>
        <taxon>Brassicales</taxon>
        <taxon>Brassicaceae</taxon>
        <taxon>Brassiceae</taxon>
        <taxon>Brassica</taxon>
    </lineage>
</organism>
<dbReference type="Proteomes" id="UP001295469">
    <property type="component" value="Chromosome C06"/>
</dbReference>
<evidence type="ECO:0000313" key="1">
    <source>
        <dbReference type="EMBL" id="CAF2058554.1"/>
    </source>
</evidence>
<reference evidence="2 3" key="1">
    <citation type="journal article" date="2014" name="Science">
        <title>Plant genetics. Early allopolyploid evolution in the post-Neolithic Brassica napus oilseed genome.</title>
        <authorList>
            <person name="Chalhoub B."/>
            <person name="Denoeud F."/>
            <person name="Liu S."/>
            <person name="Parkin I.A."/>
            <person name="Tang H."/>
            <person name="Wang X."/>
            <person name="Chiquet J."/>
            <person name="Belcram H."/>
            <person name="Tong C."/>
            <person name="Samans B."/>
            <person name="Correa M."/>
            <person name="Da Silva C."/>
            <person name="Just J."/>
            <person name="Falentin C."/>
            <person name="Koh C.S."/>
            <person name="Le Clainche I."/>
            <person name="Bernard M."/>
            <person name="Bento P."/>
            <person name="Noel B."/>
            <person name="Labadie K."/>
            <person name="Alberti A."/>
            <person name="Charles M."/>
            <person name="Arnaud D."/>
            <person name="Guo H."/>
            <person name="Daviaud C."/>
            <person name="Alamery S."/>
            <person name="Jabbari K."/>
            <person name="Zhao M."/>
            <person name="Edger P.P."/>
            <person name="Chelaifa H."/>
            <person name="Tack D."/>
            <person name="Lassalle G."/>
            <person name="Mestiri I."/>
            <person name="Schnel N."/>
            <person name="Le Paslier M.C."/>
            <person name="Fan G."/>
            <person name="Renault V."/>
            <person name="Bayer P.E."/>
            <person name="Golicz A.A."/>
            <person name="Manoli S."/>
            <person name="Lee T.H."/>
            <person name="Thi V.H."/>
            <person name="Chalabi S."/>
            <person name="Hu Q."/>
            <person name="Fan C."/>
            <person name="Tollenaere R."/>
            <person name="Lu Y."/>
            <person name="Battail C."/>
            <person name="Shen J."/>
            <person name="Sidebottom C.H."/>
            <person name="Wang X."/>
            <person name="Canaguier A."/>
            <person name="Chauveau A."/>
            <person name="Berard A."/>
            <person name="Deniot G."/>
            <person name="Guan M."/>
            <person name="Liu Z."/>
            <person name="Sun F."/>
            <person name="Lim Y.P."/>
            <person name="Lyons E."/>
            <person name="Town C.D."/>
            <person name="Bancroft I."/>
            <person name="Wang X."/>
            <person name="Meng J."/>
            <person name="Ma J."/>
            <person name="Pires J.C."/>
            <person name="King G.J."/>
            <person name="Brunel D."/>
            <person name="Delourme R."/>
            <person name="Renard M."/>
            <person name="Aury J.M."/>
            <person name="Adams K.L."/>
            <person name="Batley J."/>
            <person name="Snowdon R.J."/>
            <person name="Tost J."/>
            <person name="Edwards D."/>
            <person name="Zhou Y."/>
            <person name="Hua W."/>
            <person name="Sharpe A.G."/>
            <person name="Paterson A.H."/>
            <person name="Guan C."/>
            <person name="Wincker P."/>
        </authorList>
    </citation>
    <scope>NUCLEOTIDE SEQUENCE [LARGE SCALE GENOMIC DNA]</scope>
    <source>
        <strain evidence="3">cv. Darmor-bzh</strain>
    </source>
</reference>
<accession>A0A078J7J4</accession>
<dbReference type="AlphaFoldDB" id="A0A078J7J4"/>
<dbReference type="PaxDb" id="3708-A0A078J7J4"/>
<sequence>MCYIISTPFIGNSQVQLLQNILRSTELHDLTVDRRDLSTDCKDICQEQYQCNVSFIHRHL</sequence>
<reference evidence="2" key="2">
    <citation type="submission" date="2014-06" db="EMBL/GenBank/DDBJ databases">
        <authorList>
            <person name="Genoscope - CEA"/>
        </authorList>
    </citation>
    <scope>NUCLEOTIDE SEQUENCE</scope>
</reference>
<dbReference type="EMBL" id="LK033734">
    <property type="protein sequence ID" value="CDY59160.1"/>
    <property type="molecule type" value="Genomic_DNA"/>
</dbReference>
<evidence type="ECO:0000313" key="3">
    <source>
        <dbReference type="Proteomes" id="UP000028999"/>
    </source>
</evidence>
<name>A0A078J7J4_BRANA</name>